<keyword evidence="3" id="KW-1185">Reference proteome</keyword>
<dbReference type="EMBL" id="KQ947440">
    <property type="protein sequence ID" value="KUJ07272.1"/>
    <property type="molecule type" value="Genomic_DNA"/>
</dbReference>
<evidence type="ECO:0000256" key="1">
    <source>
        <dbReference type="SAM" id="Phobius"/>
    </source>
</evidence>
<keyword evidence="1" id="KW-1133">Transmembrane helix</keyword>
<organism evidence="2 3">
    <name type="scientific">Mollisia scopiformis</name>
    <name type="common">Conifer needle endophyte fungus</name>
    <name type="synonym">Phialocephala scopiformis</name>
    <dbReference type="NCBI Taxonomy" id="149040"/>
    <lineage>
        <taxon>Eukaryota</taxon>
        <taxon>Fungi</taxon>
        <taxon>Dikarya</taxon>
        <taxon>Ascomycota</taxon>
        <taxon>Pezizomycotina</taxon>
        <taxon>Leotiomycetes</taxon>
        <taxon>Helotiales</taxon>
        <taxon>Mollisiaceae</taxon>
        <taxon>Mollisia</taxon>
    </lineage>
</organism>
<dbReference type="KEGG" id="psco:LY89DRAFT_361202"/>
<dbReference type="GeneID" id="28816722"/>
<name>A0A132B4F1_MOLSC</name>
<proteinExistence type="predicted"/>
<accession>A0A132B4F1</accession>
<feature type="transmembrane region" description="Helical" evidence="1">
    <location>
        <begin position="21"/>
        <end position="41"/>
    </location>
</feature>
<gene>
    <name evidence="2" type="ORF">LY89DRAFT_361202</name>
</gene>
<keyword evidence="1" id="KW-0812">Transmembrane</keyword>
<evidence type="ECO:0000313" key="3">
    <source>
        <dbReference type="Proteomes" id="UP000070700"/>
    </source>
</evidence>
<dbReference type="AlphaFoldDB" id="A0A132B4F1"/>
<dbReference type="OrthoDB" id="3525487at2759"/>
<evidence type="ECO:0000313" key="2">
    <source>
        <dbReference type="EMBL" id="KUJ07272.1"/>
    </source>
</evidence>
<dbReference type="RefSeq" id="XP_018061627.1">
    <property type="nucleotide sequence ID" value="XM_018206996.1"/>
</dbReference>
<keyword evidence="1" id="KW-0472">Membrane</keyword>
<dbReference type="InParanoid" id="A0A132B4F1"/>
<reference evidence="2 3" key="1">
    <citation type="submission" date="2015-10" db="EMBL/GenBank/DDBJ databases">
        <title>Full genome of DAOMC 229536 Phialocephala scopiformis, a fungal endophyte of spruce producing the potent anti-insectan compound rugulosin.</title>
        <authorList>
            <consortium name="DOE Joint Genome Institute"/>
            <person name="Walker A.K."/>
            <person name="Frasz S.L."/>
            <person name="Seifert K.A."/>
            <person name="Miller J.D."/>
            <person name="Mondo S.J."/>
            <person name="Labutti K."/>
            <person name="Lipzen A."/>
            <person name="Dockter R."/>
            <person name="Kennedy M."/>
            <person name="Grigoriev I.V."/>
            <person name="Spatafora J.W."/>
        </authorList>
    </citation>
    <scope>NUCLEOTIDE SEQUENCE [LARGE SCALE GENOMIC DNA]</scope>
    <source>
        <strain evidence="2 3">CBS 120377</strain>
    </source>
</reference>
<dbReference type="Proteomes" id="UP000070700">
    <property type="component" value="Unassembled WGS sequence"/>
</dbReference>
<sequence length="130" mass="15032">MLLKDHEQKPTWSAKRAQRCLSIAVIFVIILFLGLTSQNSWPRKAELKLSKIRPYTYGSTPEAGRPTIPFVDNPVRKSTEDPFFDVPYIEDDYDYDDVAQEPIQPRDLETKELLSREELEAREGKLIGLH</sequence>
<protein>
    <submittedName>
        <fullName evidence="2">Uncharacterized protein</fullName>
    </submittedName>
</protein>